<organism evidence="1 2">
    <name type="scientific">Alishewanella aestuarii B11</name>
    <dbReference type="NCBI Taxonomy" id="1197174"/>
    <lineage>
        <taxon>Bacteria</taxon>
        <taxon>Pseudomonadati</taxon>
        <taxon>Pseudomonadota</taxon>
        <taxon>Gammaproteobacteria</taxon>
        <taxon>Alteromonadales</taxon>
        <taxon>Alteromonadaceae</taxon>
        <taxon>Alishewanella</taxon>
    </lineage>
</organism>
<dbReference type="PATRIC" id="fig|1197174.4.peg.997"/>
<keyword evidence="2" id="KW-1185">Reference proteome</keyword>
<dbReference type="EMBL" id="ALAB01000010">
    <property type="protein sequence ID" value="EJI85937.1"/>
    <property type="molecule type" value="Genomic_DNA"/>
</dbReference>
<accession>J2IFH9</accession>
<protein>
    <submittedName>
        <fullName evidence="1">Uncharacterized protein</fullName>
    </submittedName>
</protein>
<evidence type="ECO:0000313" key="2">
    <source>
        <dbReference type="Proteomes" id="UP000012043"/>
    </source>
</evidence>
<dbReference type="Proteomes" id="UP000012043">
    <property type="component" value="Unassembled WGS sequence"/>
</dbReference>
<proteinExistence type="predicted"/>
<sequence>MNAIKGDILSDEKKPRSEIITFETKGTVSKITVVYDSVHGVFHFPEAEPKSLFLERSYQRNSGKPKVLTSMAARSNNASFDPDKFLQNNYDYAISIDTNTKQYKGHKISICTCYHVPKRLSAYGSDIPFSHLVSYVILSPIDGVNPEQIGWSLVIENNIRPAKNPSRIAVIVDSEKDALPNYNLREKPYFAEYYLPDNTTMHYASDKDRDSLAGQMLKMCHNAANQLHNYMLVNELSMPLLQNACEYHKGYFRVRVSQYK</sequence>
<reference evidence="1 2" key="1">
    <citation type="journal article" date="2012" name="J. Bacteriol.">
        <title>Genome Sequence of Pectin-Degrading Alishewanella aestuarii Strain B11T, Isolated from Tidal Flat Sediment.</title>
        <authorList>
            <person name="Jung J."/>
            <person name="Choi S."/>
            <person name="Chun J."/>
            <person name="Park W."/>
        </authorList>
    </citation>
    <scope>NUCLEOTIDE SEQUENCE [LARGE SCALE GENOMIC DNA]</scope>
    <source>
        <strain evidence="1 2">B11</strain>
    </source>
</reference>
<name>J2IFH9_9ALTE</name>
<dbReference type="AlphaFoldDB" id="J2IFH9"/>
<evidence type="ECO:0000313" key="1">
    <source>
        <dbReference type="EMBL" id="EJI85937.1"/>
    </source>
</evidence>
<comment type="caution">
    <text evidence="1">The sequence shown here is derived from an EMBL/GenBank/DDBJ whole genome shotgun (WGS) entry which is preliminary data.</text>
</comment>
<gene>
    <name evidence="1" type="ORF">AEST_10190</name>
</gene>